<evidence type="ECO:0000256" key="5">
    <source>
        <dbReference type="ARBA" id="ARBA00022691"/>
    </source>
</evidence>
<evidence type="ECO:0000256" key="4">
    <source>
        <dbReference type="ARBA" id="ARBA00022679"/>
    </source>
</evidence>
<dbReference type="Pfam" id="PF00590">
    <property type="entry name" value="TP_methylase"/>
    <property type="match status" value="1"/>
</dbReference>
<dbReference type="FunFam" id="3.40.1010.10:FF:000002">
    <property type="entry name" value="Ribosomal RNA small subunit methyltransferase I"/>
    <property type="match status" value="1"/>
</dbReference>
<comment type="caution">
    <text evidence="8">The sequence shown here is derived from an EMBL/GenBank/DDBJ whole genome shotgun (WGS) entry which is preliminary data.</text>
</comment>
<dbReference type="Proteomes" id="UP000294650">
    <property type="component" value="Unassembled WGS sequence"/>
</dbReference>
<sequence>MNIQKSFKHEDHGKLYIVPTPIGHLEDMTLRAINTLKQVDMIAAEDTRQTKKLLNHFSIQTPLISFHEHNKNERGKQLLKELQGGKKIAVVSDAGMPLISDPGYELVNEASNREIDVIVLPGANAALCALVGSGLPTGHFLFYGFLPRKKKDLVTELEKLRYTDYTMIFYESPHRMKETMKVMKAVFGKDRRMALARELTKRHEEFIRGTAEDIHEWMESDQAEIRGEFCVVVEGTEERQEEGQWWEHLSVVEHVEHYTKQNYSKKDAIKQTAKDRGLSRREVYQVYHQL</sequence>
<keyword evidence="5 6" id="KW-0949">S-adenosyl-L-methionine</keyword>
<evidence type="ECO:0000256" key="6">
    <source>
        <dbReference type="HAMAP-Rule" id="MF_01877"/>
    </source>
</evidence>
<dbReference type="SUPFAM" id="SSF53790">
    <property type="entry name" value="Tetrapyrrole methylase"/>
    <property type="match status" value="1"/>
</dbReference>
<dbReference type="PROSITE" id="PS01296">
    <property type="entry name" value="RSMI"/>
    <property type="match status" value="1"/>
</dbReference>
<proteinExistence type="inferred from homology"/>
<keyword evidence="3 6" id="KW-0489">Methyltransferase</keyword>
<evidence type="ECO:0000256" key="1">
    <source>
        <dbReference type="ARBA" id="ARBA00022490"/>
    </source>
</evidence>
<dbReference type="PIRSF" id="PIRSF005917">
    <property type="entry name" value="MTase_YraL"/>
    <property type="match status" value="1"/>
</dbReference>
<feature type="domain" description="Tetrapyrrole methylase" evidence="7">
    <location>
        <begin position="14"/>
        <end position="214"/>
    </location>
</feature>
<dbReference type="NCBIfam" id="TIGR00096">
    <property type="entry name" value="16S rRNA (cytidine(1402)-2'-O)-methyltransferase"/>
    <property type="match status" value="1"/>
</dbReference>
<name>A0A4R3MW73_9BACI</name>
<accession>A0A4R3MW73</accession>
<comment type="similarity">
    <text evidence="6">Belongs to the methyltransferase superfamily. RsmI family.</text>
</comment>
<dbReference type="InterPro" id="IPR018063">
    <property type="entry name" value="SAM_MeTrfase_RsmI_CS"/>
</dbReference>
<dbReference type="EC" id="2.1.1.198" evidence="6"/>
<evidence type="ECO:0000256" key="3">
    <source>
        <dbReference type="ARBA" id="ARBA00022603"/>
    </source>
</evidence>
<dbReference type="FunFam" id="3.30.950.10:FF:000002">
    <property type="entry name" value="Ribosomal RNA small subunit methyltransferase I"/>
    <property type="match status" value="1"/>
</dbReference>
<keyword evidence="4 6" id="KW-0808">Transferase</keyword>
<comment type="subcellular location">
    <subcellularLocation>
        <location evidence="6">Cytoplasm</location>
    </subcellularLocation>
</comment>
<protein>
    <recommendedName>
        <fullName evidence="6">Ribosomal RNA small subunit methyltransferase I</fullName>
        <ecNumber evidence="6">2.1.1.198</ecNumber>
    </recommendedName>
    <alternativeName>
        <fullName evidence="6">16S rRNA 2'-O-ribose C1402 methyltransferase</fullName>
    </alternativeName>
    <alternativeName>
        <fullName evidence="6">rRNA (cytidine-2'-O-)-methyltransferase RsmI</fullName>
    </alternativeName>
</protein>
<dbReference type="OrthoDB" id="9809084at2"/>
<dbReference type="EMBL" id="SMAN01000023">
    <property type="protein sequence ID" value="TCT18144.1"/>
    <property type="molecule type" value="Genomic_DNA"/>
</dbReference>
<organism evidence="8 9">
    <name type="scientific">Melghiribacillus thermohalophilus</name>
    <dbReference type="NCBI Taxonomy" id="1324956"/>
    <lineage>
        <taxon>Bacteria</taxon>
        <taxon>Bacillati</taxon>
        <taxon>Bacillota</taxon>
        <taxon>Bacilli</taxon>
        <taxon>Bacillales</taxon>
        <taxon>Bacillaceae</taxon>
        <taxon>Melghiribacillus</taxon>
    </lineage>
</organism>
<comment type="function">
    <text evidence="6">Catalyzes the 2'-O-methylation of the ribose of cytidine 1402 (C1402) in 16S rRNA.</text>
</comment>
<dbReference type="InterPro" id="IPR035996">
    <property type="entry name" value="4pyrrol_Methylase_sf"/>
</dbReference>
<evidence type="ECO:0000256" key="2">
    <source>
        <dbReference type="ARBA" id="ARBA00022552"/>
    </source>
</evidence>
<dbReference type="InterPro" id="IPR014777">
    <property type="entry name" value="4pyrrole_Mease_sub1"/>
</dbReference>
<reference evidence="8 9" key="1">
    <citation type="submission" date="2019-03" db="EMBL/GenBank/DDBJ databases">
        <title>Genomic Encyclopedia of Type Strains, Phase IV (KMG-IV): sequencing the most valuable type-strain genomes for metagenomic binning, comparative biology and taxonomic classification.</title>
        <authorList>
            <person name="Goeker M."/>
        </authorList>
    </citation>
    <scope>NUCLEOTIDE SEQUENCE [LARGE SCALE GENOMIC DNA]</scope>
    <source>
        <strain evidence="8 9">DSM 25894</strain>
    </source>
</reference>
<dbReference type="GO" id="GO:0070677">
    <property type="term" value="F:rRNA (cytosine-2'-O-)-methyltransferase activity"/>
    <property type="evidence" value="ECO:0007669"/>
    <property type="project" value="UniProtKB-UniRule"/>
</dbReference>
<dbReference type="InterPro" id="IPR014776">
    <property type="entry name" value="4pyrrole_Mease_sub2"/>
</dbReference>
<dbReference type="HAMAP" id="MF_01877">
    <property type="entry name" value="16SrRNA_methyltr_I"/>
    <property type="match status" value="1"/>
</dbReference>
<evidence type="ECO:0000313" key="9">
    <source>
        <dbReference type="Proteomes" id="UP000294650"/>
    </source>
</evidence>
<gene>
    <name evidence="6" type="primary">rsmI</name>
    <name evidence="8" type="ORF">EDD68_12311</name>
</gene>
<evidence type="ECO:0000259" key="7">
    <source>
        <dbReference type="Pfam" id="PF00590"/>
    </source>
</evidence>
<dbReference type="PANTHER" id="PTHR46111">
    <property type="entry name" value="RIBOSOMAL RNA SMALL SUBUNIT METHYLTRANSFERASE I"/>
    <property type="match status" value="1"/>
</dbReference>
<evidence type="ECO:0000313" key="8">
    <source>
        <dbReference type="EMBL" id="TCT18144.1"/>
    </source>
</evidence>
<dbReference type="AlphaFoldDB" id="A0A4R3MW73"/>
<keyword evidence="9" id="KW-1185">Reference proteome</keyword>
<dbReference type="RefSeq" id="WP_132372736.1">
    <property type="nucleotide sequence ID" value="NZ_SMAN01000023.1"/>
</dbReference>
<dbReference type="CDD" id="cd11648">
    <property type="entry name" value="RsmI"/>
    <property type="match status" value="1"/>
</dbReference>
<dbReference type="InterPro" id="IPR000878">
    <property type="entry name" value="4pyrrol_Mease"/>
</dbReference>
<dbReference type="GO" id="GO:0005737">
    <property type="term" value="C:cytoplasm"/>
    <property type="evidence" value="ECO:0007669"/>
    <property type="project" value="UniProtKB-SubCell"/>
</dbReference>
<keyword evidence="2 6" id="KW-0698">rRNA processing</keyword>
<comment type="catalytic activity">
    <reaction evidence="6">
        <text>cytidine(1402) in 16S rRNA + S-adenosyl-L-methionine = 2'-O-methylcytidine(1402) in 16S rRNA + S-adenosyl-L-homocysteine + H(+)</text>
        <dbReference type="Rhea" id="RHEA:42924"/>
        <dbReference type="Rhea" id="RHEA-COMP:10285"/>
        <dbReference type="Rhea" id="RHEA-COMP:10286"/>
        <dbReference type="ChEBI" id="CHEBI:15378"/>
        <dbReference type="ChEBI" id="CHEBI:57856"/>
        <dbReference type="ChEBI" id="CHEBI:59789"/>
        <dbReference type="ChEBI" id="CHEBI:74495"/>
        <dbReference type="ChEBI" id="CHEBI:82748"/>
        <dbReference type="EC" id="2.1.1.198"/>
    </reaction>
</comment>
<dbReference type="Gene3D" id="3.30.950.10">
    <property type="entry name" value="Methyltransferase, Cobalt-precorrin-4 Transmethylase, Domain 2"/>
    <property type="match status" value="1"/>
</dbReference>
<dbReference type="Gene3D" id="3.40.1010.10">
    <property type="entry name" value="Cobalt-precorrin-4 Transmethylase, Domain 1"/>
    <property type="match status" value="1"/>
</dbReference>
<dbReference type="InterPro" id="IPR008189">
    <property type="entry name" value="rRNA_ssu_MeTfrase_I"/>
</dbReference>
<dbReference type="PANTHER" id="PTHR46111:SF1">
    <property type="entry name" value="RIBOSOMAL RNA SMALL SUBUNIT METHYLTRANSFERASE I"/>
    <property type="match status" value="1"/>
</dbReference>
<keyword evidence="1 6" id="KW-0963">Cytoplasm</keyword>